<dbReference type="Gene3D" id="3.40.50.2000">
    <property type="entry name" value="Glycogen Phosphorylase B"/>
    <property type="match status" value="1"/>
</dbReference>
<dbReference type="Gene3D" id="3.40.50.11190">
    <property type="match status" value="1"/>
</dbReference>
<protein>
    <submittedName>
        <fullName evidence="1">Polysaccharide biosynthesis protein</fullName>
    </submittedName>
</protein>
<dbReference type="AlphaFoldDB" id="A0A8E6B3S1"/>
<name>A0A8E6B3S1_9BACT</name>
<proteinExistence type="predicted"/>
<accession>A0A8E6B3S1</accession>
<dbReference type="EMBL" id="CP074694">
    <property type="protein sequence ID" value="QVL31171.1"/>
    <property type="molecule type" value="Genomic_DNA"/>
</dbReference>
<evidence type="ECO:0000313" key="1">
    <source>
        <dbReference type="EMBL" id="QVL31171.1"/>
    </source>
</evidence>
<evidence type="ECO:0000313" key="2">
    <source>
        <dbReference type="Proteomes" id="UP000676194"/>
    </source>
</evidence>
<reference evidence="1" key="1">
    <citation type="submission" date="2021-05" db="EMBL/GenBank/DDBJ databases">
        <title>Complete genome sequence of the cellulolytic planctomycete Telmatocola sphagniphila SP2T and characterization of the first cellulase from planctomycetes.</title>
        <authorList>
            <person name="Rakitin A.L."/>
            <person name="Beletsky A.V."/>
            <person name="Naumoff D.G."/>
            <person name="Kulichevskaya I.S."/>
            <person name="Mardanov A.V."/>
            <person name="Ravin N.V."/>
            <person name="Dedysh S.N."/>
        </authorList>
    </citation>
    <scope>NUCLEOTIDE SEQUENCE</scope>
    <source>
        <strain evidence="1">SP2T</strain>
    </source>
</reference>
<gene>
    <name evidence="1" type="ORF">KIH39_20320</name>
</gene>
<dbReference type="RefSeq" id="WP_213495052.1">
    <property type="nucleotide sequence ID" value="NZ_CP074694.1"/>
</dbReference>
<dbReference type="Proteomes" id="UP000676194">
    <property type="component" value="Chromosome"/>
</dbReference>
<dbReference type="SUPFAM" id="SSF53756">
    <property type="entry name" value="UDP-Glycosyltransferase/glycogen phosphorylase"/>
    <property type="match status" value="1"/>
</dbReference>
<keyword evidence="2" id="KW-1185">Reference proteome</keyword>
<dbReference type="KEGG" id="tsph:KIH39_20320"/>
<dbReference type="PROSITE" id="PS51257">
    <property type="entry name" value="PROKAR_LIPOPROTEIN"/>
    <property type="match status" value="1"/>
</dbReference>
<organism evidence="1 2">
    <name type="scientific">Telmatocola sphagniphila</name>
    <dbReference type="NCBI Taxonomy" id="1123043"/>
    <lineage>
        <taxon>Bacteria</taxon>
        <taxon>Pseudomonadati</taxon>
        <taxon>Planctomycetota</taxon>
        <taxon>Planctomycetia</taxon>
        <taxon>Gemmatales</taxon>
        <taxon>Gemmataceae</taxon>
    </lineage>
</organism>
<sequence length="357" mass="39676">MDRYPILFRCDADSTQGWENLYQTVTFASSCQRQRRPIYIMGGIEPFPLIAQVARNGNEYLMANHPIGTSEDCDETIRAVRKLKAAGVVVAGENIQEEYLRELASTGTVVTSLTNTNSIRFPSRLIVNPFMEPGVSDYDIERGTQLCIGKRYAIVRGIFRRQRAIRPADPQGPFRAILAFGDDDFNNQTVRRATELLNGSRVEKVSAFARFHYPQMEELKALASRSGNRLEVLTEPGEWATRLTKAHFAVTGGCSWALELACVGVPQLIINATQKHRANSKRMDEEGAAIYLGEADNVSELMLRDAGNALLDDPLERAGMSRCGRNLIDGRGLDRMVAALEIMLHSVVPAQKMRLAA</sequence>